<evidence type="ECO:0000256" key="15">
    <source>
        <dbReference type="RuleBase" id="RU367005"/>
    </source>
</evidence>
<comment type="subcellular location">
    <subcellularLocation>
        <location evidence="1 15">Mitochondrion inner membrane</location>
    </subcellularLocation>
</comment>
<reference evidence="17" key="1">
    <citation type="submission" date="2025-08" db="UniProtKB">
        <authorList>
            <consortium name="Ensembl"/>
        </authorList>
    </citation>
    <scope>IDENTIFICATION</scope>
</reference>
<evidence type="ECO:0000256" key="11">
    <source>
        <dbReference type="ARBA" id="ARBA00023310"/>
    </source>
</evidence>
<dbReference type="PANTHER" id="PTHR12427">
    <property type="entry name" value="ATP SYNTHASE E CHAIN, MITOCHONDRIAL"/>
    <property type="match status" value="1"/>
</dbReference>
<keyword evidence="3 15" id="KW-0813">Transport</keyword>
<name>A0A3Q2YLU8_HIPCM</name>
<keyword evidence="16" id="KW-0175">Coiled coil</keyword>
<keyword evidence="7" id="KW-0007">Acetylation</keyword>
<evidence type="ECO:0000256" key="16">
    <source>
        <dbReference type="SAM" id="Coils"/>
    </source>
</evidence>
<dbReference type="OMA" id="QERIYKR"/>
<keyword evidence="18" id="KW-1185">Reference proteome</keyword>
<keyword evidence="6 15" id="KW-0999">Mitochondrion inner membrane</keyword>
<keyword evidence="9 15" id="KW-0496">Mitochondrion</keyword>
<evidence type="ECO:0000313" key="18">
    <source>
        <dbReference type="Proteomes" id="UP000264820"/>
    </source>
</evidence>
<comment type="subunit">
    <text evidence="15">F-type ATPases have 2 components, CF(1) - the catalytic core - and CF(0) - the membrane proton channel. CF(1) and CF(0) have multiple subunits.</text>
</comment>
<protein>
    <recommendedName>
        <fullName evidence="14 15">ATP synthase F(0) complex subunit e, mitochondrial</fullName>
    </recommendedName>
</protein>
<dbReference type="Pfam" id="PF05680">
    <property type="entry name" value="ATP-synt_E"/>
    <property type="match status" value="1"/>
</dbReference>
<comment type="subunit">
    <text evidence="13">Component of the ATP synthase complex composed at least of ATP5F1A/subunit alpha, ATP5F1B/subunit beta, ATP5MC1/subunit c (homooctomer), MT-ATP6/subunit a, MT-ATP8/subunit 8, ATP5ME/subunit e, ATP5MF/subunit f, ATP5MG/subunit g, ATP5MK/subunit k, ATP5MJ/subunit j, ATP5F1C/subunit gamma, ATP5F1D/subunit delta, ATP5F1E/subunit epsilon, ATP5PF/subunit F6, ATP5PB/subunit b, ATP5PD/subunit d, ATP5PO/subunit OSCP. ATP synthase complex consists of a soluble F(1) head domain (subunits alpha(3) and beta(3)) - the catalytic core - and a membrane F(0) domain - the membrane proton channel (subunits c, a, 8, e, f, g, k and j). These two domains are linked by a central stalk (subunits gamma, delta, and epsilon) rotating inside the F1 region and a stationary peripheral stalk (subunits F6, b, d, and OSCP).</text>
</comment>
<dbReference type="GeneTree" id="ENSGT00390000005102"/>
<reference evidence="17" key="2">
    <citation type="submission" date="2025-09" db="UniProtKB">
        <authorList>
            <consortium name="Ensembl"/>
        </authorList>
    </citation>
    <scope>IDENTIFICATION</scope>
</reference>
<sequence>MAPPVSVSPLIKTARWSALLLGVLYGKQRFEYLKPIAEEERKVEEAEKAAREEQERIAKQLAEANSDTILK</sequence>
<dbReference type="GO" id="GO:0045259">
    <property type="term" value="C:proton-transporting ATP synthase complex"/>
    <property type="evidence" value="ECO:0007669"/>
    <property type="project" value="UniProtKB-UniRule"/>
</dbReference>
<dbReference type="Ensembl" id="ENSHCOT00000010859.1">
    <property type="protein sequence ID" value="ENSHCOP00000018598.1"/>
    <property type="gene ID" value="ENSHCOG00000003255.1"/>
</dbReference>
<keyword evidence="8 15" id="KW-0406">Ion transport</keyword>
<evidence type="ECO:0000256" key="6">
    <source>
        <dbReference type="ARBA" id="ARBA00022792"/>
    </source>
</evidence>
<evidence type="ECO:0000256" key="8">
    <source>
        <dbReference type="ARBA" id="ARBA00023065"/>
    </source>
</evidence>
<proteinExistence type="inferred from homology"/>
<dbReference type="GO" id="GO:0015078">
    <property type="term" value="F:proton transmembrane transporter activity"/>
    <property type="evidence" value="ECO:0007669"/>
    <property type="project" value="InterPro"/>
</dbReference>
<evidence type="ECO:0000256" key="2">
    <source>
        <dbReference type="ARBA" id="ARBA00007333"/>
    </source>
</evidence>
<dbReference type="GO" id="GO:0005743">
    <property type="term" value="C:mitochondrial inner membrane"/>
    <property type="evidence" value="ECO:0007669"/>
    <property type="project" value="UniProtKB-SubCell"/>
</dbReference>
<evidence type="ECO:0000256" key="14">
    <source>
        <dbReference type="ARBA" id="ARBA00074682"/>
    </source>
</evidence>
<evidence type="ECO:0000256" key="3">
    <source>
        <dbReference type="ARBA" id="ARBA00022448"/>
    </source>
</evidence>
<evidence type="ECO:0000256" key="1">
    <source>
        <dbReference type="ARBA" id="ARBA00004273"/>
    </source>
</evidence>
<organism evidence="17 18">
    <name type="scientific">Hippocampus comes</name>
    <name type="common">Tiger tail seahorse</name>
    <dbReference type="NCBI Taxonomy" id="109280"/>
    <lineage>
        <taxon>Eukaryota</taxon>
        <taxon>Metazoa</taxon>
        <taxon>Chordata</taxon>
        <taxon>Craniata</taxon>
        <taxon>Vertebrata</taxon>
        <taxon>Euteleostomi</taxon>
        <taxon>Actinopterygii</taxon>
        <taxon>Neopterygii</taxon>
        <taxon>Teleostei</taxon>
        <taxon>Neoteleostei</taxon>
        <taxon>Acanthomorphata</taxon>
        <taxon>Syngnathiaria</taxon>
        <taxon>Syngnathiformes</taxon>
        <taxon>Syngnathoidei</taxon>
        <taxon>Syngnathidae</taxon>
        <taxon>Hippocampus</taxon>
    </lineage>
</organism>
<keyword evidence="4 15" id="KW-0138">CF(0)</keyword>
<dbReference type="InterPro" id="IPR008386">
    <property type="entry name" value="ATP_synth_F0_esu_mt"/>
</dbReference>
<evidence type="ECO:0000256" key="12">
    <source>
        <dbReference type="ARBA" id="ARBA00057306"/>
    </source>
</evidence>
<accession>A0A3Q2YLU8</accession>
<dbReference type="GO" id="GO:0015986">
    <property type="term" value="P:proton motive force-driven ATP synthesis"/>
    <property type="evidence" value="ECO:0007669"/>
    <property type="project" value="InterPro"/>
</dbReference>
<keyword evidence="5 15" id="KW-0375">Hydrogen ion transport</keyword>
<comment type="similarity">
    <text evidence="2 15">Belongs to the ATPase e subunit family.</text>
</comment>
<keyword evidence="11 15" id="KW-0066">ATP synthesis</keyword>
<evidence type="ECO:0000313" key="17">
    <source>
        <dbReference type="Ensembl" id="ENSHCOP00000018598.1"/>
    </source>
</evidence>
<evidence type="ECO:0000256" key="10">
    <source>
        <dbReference type="ARBA" id="ARBA00023136"/>
    </source>
</evidence>
<feature type="coiled-coil region" evidence="16">
    <location>
        <begin position="36"/>
        <end position="67"/>
    </location>
</feature>
<dbReference type="PANTHER" id="PTHR12427:SF1">
    <property type="entry name" value="ATP SYNTHASE SUBUNIT E, MITOCHONDRIAL"/>
    <property type="match status" value="1"/>
</dbReference>
<evidence type="ECO:0000256" key="9">
    <source>
        <dbReference type="ARBA" id="ARBA00023128"/>
    </source>
</evidence>
<evidence type="ECO:0000256" key="13">
    <source>
        <dbReference type="ARBA" id="ARBA00064647"/>
    </source>
</evidence>
<dbReference type="AlphaFoldDB" id="A0A3Q2YLU8"/>
<evidence type="ECO:0000256" key="5">
    <source>
        <dbReference type="ARBA" id="ARBA00022781"/>
    </source>
</evidence>
<dbReference type="Proteomes" id="UP000264820">
    <property type="component" value="Unplaced"/>
</dbReference>
<keyword evidence="10" id="KW-0472">Membrane</keyword>
<dbReference type="STRING" id="109280.ENSHCOP00000018598"/>
<evidence type="ECO:0000256" key="4">
    <source>
        <dbReference type="ARBA" id="ARBA00022547"/>
    </source>
</evidence>
<evidence type="ECO:0000256" key="7">
    <source>
        <dbReference type="ARBA" id="ARBA00022990"/>
    </source>
</evidence>
<comment type="function">
    <text evidence="12 15">Subunit e, of the mitochondrial membrane ATP synthase complex (F(1)F(0) ATP synthase or Complex V) that produces ATP from ADP in the presence of a proton gradient across the membrane which is generated by electron transport complexes of the respiratory chain. ATP synthase complex consist of a soluble F(1) head domain - the catalytic core - and a membrane F(1) domain - the membrane proton channel. These two domains are linked by a central stalk rotating inside the F(1) region and a stationary peripheral stalk. During catalysis, ATP synthesis in the catalytic domain of F(1) is coupled via a rotary mechanism of the central stalk subunits to proton translocation. In vivo, can only synthesize ATP although its ATP hydrolase activity can be activated artificially in vitro. Part of the complex F(0) domain.</text>
</comment>